<evidence type="ECO:0000313" key="2">
    <source>
        <dbReference type="Proteomes" id="UP000054988"/>
    </source>
</evidence>
<dbReference type="EMBL" id="LATX01002192">
    <property type="protein sequence ID" value="KTB32992.1"/>
    <property type="molecule type" value="Genomic_DNA"/>
</dbReference>
<evidence type="ECO:0000313" key="1">
    <source>
        <dbReference type="EMBL" id="KTB32992.1"/>
    </source>
</evidence>
<gene>
    <name evidence="1" type="ORF">WG66_14320</name>
</gene>
<dbReference type="AlphaFoldDB" id="A0A0W0F9G9"/>
<comment type="caution">
    <text evidence="1">The sequence shown here is derived from an EMBL/GenBank/DDBJ whole genome shotgun (WGS) entry which is preliminary data.</text>
</comment>
<protein>
    <submittedName>
        <fullName evidence="1">Uncharacterized protein</fullName>
    </submittedName>
</protein>
<name>A0A0W0F9G9_MONRR</name>
<organism evidence="1 2">
    <name type="scientific">Moniliophthora roreri</name>
    <name type="common">Frosty pod rot fungus</name>
    <name type="synonym">Monilia roreri</name>
    <dbReference type="NCBI Taxonomy" id="221103"/>
    <lineage>
        <taxon>Eukaryota</taxon>
        <taxon>Fungi</taxon>
        <taxon>Dikarya</taxon>
        <taxon>Basidiomycota</taxon>
        <taxon>Agaricomycotina</taxon>
        <taxon>Agaricomycetes</taxon>
        <taxon>Agaricomycetidae</taxon>
        <taxon>Agaricales</taxon>
        <taxon>Marasmiineae</taxon>
        <taxon>Marasmiaceae</taxon>
        <taxon>Moniliophthora</taxon>
    </lineage>
</organism>
<proteinExistence type="predicted"/>
<reference evidence="1 2" key="1">
    <citation type="submission" date="2015-12" db="EMBL/GenBank/DDBJ databases">
        <title>Draft genome sequence of Moniliophthora roreri, the causal agent of frosty pod rot of cacao.</title>
        <authorList>
            <person name="Aime M.C."/>
            <person name="Diaz-Valderrama J.R."/>
            <person name="Kijpornyongpan T."/>
            <person name="Phillips-Mora W."/>
        </authorList>
    </citation>
    <scope>NUCLEOTIDE SEQUENCE [LARGE SCALE GENOMIC DNA]</scope>
    <source>
        <strain evidence="1 2">MCA 2952</strain>
    </source>
</reference>
<sequence length="117" mass="13108">MVRNEVEPSSIFDYSNINLALLSFNEQSSFTSGDSNPSFHPEMPSKLHQSEFLTNTGLHMLQGKYKARPSSAKSECEVYPAATSENTRLLPVNILHILDVPDGTMSTQPIFNKQYNQ</sequence>
<accession>A0A0W0F9G9</accession>
<dbReference type="Proteomes" id="UP000054988">
    <property type="component" value="Unassembled WGS sequence"/>
</dbReference>